<dbReference type="GO" id="GO:0020037">
    <property type="term" value="F:heme binding"/>
    <property type="evidence" value="ECO:0007669"/>
    <property type="project" value="InterPro"/>
</dbReference>
<reference evidence="4" key="2">
    <citation type="submission" date="2023-02" db="EMBL/GenBank/DDBJ databases">
        <authorList>
            <consortium name="DOE Joint Genome Institute"/>
            <person name="Mondo S.J."/>
            <person name="Chang Y."/>
            <person name="Wang Y."/>
            <person name="Ahrendt S."/>
            <person name="Andreopoulos W."/>
            <person name="Barry K."/>
            <person name="Beard J."/>
            <person name="Benny G.L."/>
            <person name="Blankenship S."/>
            <person name="Bonito G."/>
            <person name="Cuomo C."/>
            <person name="Desiro A."/>
            <person name="Gervers K.A."/>
            <person name="Hundley H."/>
            <person name="Kuo A."/>
            <person name="LaButti K."/>
            <person name="Lang B.F."/>
            <person name="Lipzen A."/>
            <person name="O'Donnell K."/>
            <person name="Pangilinan J."/>
            <person name="Reynolds N."/>
            <person name="Sandor L."/>
            <person name="Smith M.W."/>
            <person name="Tsang A."/>
            <person name="Grigoriev I.V."/>
            <person name="Stajich J.E."/>
            <person name="Spatafora J.W."/>
        </authorList>
    </citation>
    <scope>NUCLEOTIDE SEQUENCE</scope>
    <source>
        <strain evidence="4">RSA 2281</strain>
    </source>
</reference>
<dbReference type="EMBL" id="JAIXMP010000049">
    <property type="protein sequence ID" value="KAI9245893.1"/>
    <property type="molecule type" value="Genomic_DNA"/>
</dbReference>
<dbReference type="GO" id="GO:0005506">
    <property type="term" value="F:iron ion binding"/>
    <property type="evidence" value="ECO:0007669"/>
    <property type="project" value="InterPro"/>
</dbReference>
<dbReference type="AlphaFoldDB" id="A0AAD5JMB1"/>
<comment type="caution">
    <text evidence="4">The sequence shown here is derived from an EMBL/GenBank/DDBJ whole genome shotgun (WGS) entry which is preliminary data.</text>
</comment>
<dbReference type="GO" id="GO:0016705">
    <property type="term" value="F:oxidoreductase activity, acting on paired donors, with incorporation or reduction of molecular oxygen"/>
    <property type="evidence" value="ECO:0007669"/>
    <property type="project" value="InterPro"/>
</dbReference>
<name>A0AAD5JMB1_9FUNG</name>
<dbReference type="Pfam" id="PF00067">
    <property type="entry name" value="p450"/>
    <property type="match status" value="1"/>
</dbReference>
<protein>
    <submittedName>
        <fullName evidence="4">Cytochrome P450</fullName>
    </submittedName>
</protein>
<dbReference type="InterPro" id="IPR036396">
    <property type="entry name" value="Cyt_P450_sf"/>
</dbReference>
<keyword evidence="3" id="KW-0479">Metal-binding</keyword>
<dbReference type="GO" id="GO:0004497">
    <property type="term" value="F:monooxygenase activity"/>
    <property type="evidence" value="ECO:0007669"/>
    <property type="project" value="InterPro"/>
</dbReference>
<dbReference type="PANTHER" id="PTHR46206">
    <property type="entry name" value="CYTOCHROME P450"/>
    <property type="match status" value="1"/>
</dbReference>
<dbReference type="Gene3D" id="1.10.630.10">
    <property type="entry name" value="Cytochrome P450"/>
    <property type="match status" value="1"/>
</dbReference>
<reference evidence="4" key="1">
    <citation type="journal article" date="2022" name="IScience">
        <title>Evolution of zygomycete secretomes and the origins of terrestrial fungal ecologies.</title>
        <authorList>
            <person name="Chang Y."/>
            <person name="Wang Y."/>
            <person name="Mondo S."/>
            <person name="Ahrendt S."/>
            <person name="Andreopoulos W."/>
            <person name="Barry K."/>
            <person name="Beard J."/>
            <person name="Benny G.L."/>
            <person name="Blankenship S."/>
            <person name="Bonito G."/>
            <person name="Cuomo C."/>
            <person name="Desiro A."/>
            <person name="Gervers K.A."/>
            <person name="Hundley H."/>
            <person name="Kuo A."/>
            <person name="LaButti K."/>
            <person name="Lang B.F."/>
            <person name="Lipzen A."/>
            <person name="O'Donnell K."/>
            <person name="Pangilinan J."/>
            <person name="Reynolds N."/>
            <person name="Sandor L."/>
            <person name="Smith M.E."/>
            <person name="Tsang A."/>
            <person name="Grigoriev I.V."/>
            <person name="Stajich J.E."/>
            <person name="Spatafora J.W."/>
        </authorList>
    </citation>
    <scope>NUCLEOTIDE SEQUENCE</scope>
    <source>
        <strain evidence="4">RSA 2281</strain>
    </source>
</reference>
<dbReference type="InterPro" id="IPR001128">
    <property type="entry name" value="Cyt_P450"/>
</dbReference>
<evidence type="ECO:0000256" key="1">
    <source>
        <dbReference type="ARBA" id="ARBA00001971"/>
    </source>
</evidence>
<dbReference type="PANTHER" id="PTHR46206:SF4">
    <property type="entry name" value="P450, PUTATIVE (EUROFUNG)-RELATED"/>
    <property type="match status" value="1"/>
</dbReference>
<accession>A0AAD5JMB1</accession>
<dbReference type="SUPFAM" id="SSF48264">
    <property type="entry name" value="Cytochrome P450"/>
    <property type="match status" value="1"/>
</dbReference>
<comment type="similarity">
    <text evidence="2">Belongs to the cytochrome P450 family.</text>
</comment>
<proteinExistence type="inferred from homology"/>
<evidence type="ECO:0000313" key="5">
    <source>
        <dbReference type="Proteomes" id="UP001209540"/>
    </source>
</evidence>
<evidence type="ECO:0000313" key="4">
    <source>
        <dbReference type="EMBL" id="KAI9245893.1"/>
    </source>
</evidence>
<dbReference type="Proteomes" id="UP001209540">
    <property type="component" value="Unassembled WGS sequence"/>
</dbReference>
<organism evidence="4 5">
    <name type="scientific">Phascolomyces articulosus</name>
    <dbReference type="NCBI Taxonomy" id="60185"/>
    <lineage>
        <taxon>Eukaryota</taxon>
        <taxon>Fungi</taxon>
        <taxon>Fungi incertae sedis</taxon>
        <taxon>Mucoromycota</taxon>
        <taxon>Mucoromycotina</taxon>
        <taxon>Mucoromycetes</taxon>
        <taxon>Mucorales</taxon>
        <taxon>Lichtheimiaceae</taxon>
        <taxon>Phascolomyces</taxon>
    </lineage>
</organism>
<sequence>MTFTSVLTTAGTLIGVFYLLATYPDYVAELREEQEEITHHGQYPLDAAGYKRMVKLDSFIRETLRQMDDFAHPHTNVTKNNVVLSNGTIIRPGEEVYTNFWHLNFDQKVQPDLEDLEKFKAFRFVGREKQSTKCSGDYLPFGLGR</sequence>
<gene>
    <name evidence="4" type="ORF">BDA99DRAFT_447662</name>
</gene>
<keyword evidence="5" id="KW-1185">Reference proteome</keyword>
<evidence type="ECO:0000256" key="3">
    <source>
        <dbReference type="ARBA" id="ARBA00022723"/>
    </source>
</evidence>
<comment type="cofactor">
    <cofactor evidence="1">
        <name>heme</name>
        <dbReference type="ChEBI" id="CHEBI:30413"/>
    </cofactor>
</comment>
<evidence type="ECO:0000256" key="2">
    <source>
        <dbReference type="ARBA" id="ARBA00010617"/>
    </source>
</evidence>